<dbReference type="Proteomes" id="UP000218209">
    <property type="component" value="Unassembled WGS sequence"/>
</dbReference>
<protein>
    <submittedName>
        <fullName evidence="2">Uncharacterized protein</fullName>
    </submittedName>
</protein>
<gene>
    <name evidence="2" type="ORF">BU14_0477s0002</name>
</gene>
<dbReference type="AlphaFoldDB" id="A0A1X6NTY7"/>
<feature type="compositionally biased region" description="Low complexity" evidence="1">
    <location>
        <begin position="183"/>
        <end position="198"/>
    </location>
</feature>
<evidence type="ECO:0000256" key="1">
    <source>
        <dbReference type="SAM" id="MobiDB-lite"/>
    </source>
</evidence>
<reference evidence="2 3" key="1">
    <citation type="submission" date="2017-03" db="EMBL/GenBank/DDBJ databases">
        <title>WGS assembly of Porphyra umbilicalis.</title>
        <authorList>
            <person name="Brawley S.H."/>
            <person name="Blouin N.A."/>
            <person name="Ficko-Blean E."/>
            <person name="Wheeler G.L."/>
            <person name="Lohr M."/>
            <person name="Goodson H.V."/>
            <person name="Jenkins J.W."/>
            <person name="Blaby-Haas C.E."/>
            <person name="Helliwell K.E."/>
            <person name="Chan C."/>
            <person name="Marriage T."/>
            <person name="Bhattacharya D."/>
            <person name="Klein A.S."/>
            <person name="Badis Y."/>
            <person name="Brodie J."/>
            <person name="Cao Y."/>
            <person name="Collen J."/>
            <person name="Dittami S.M."/>
            <person name="Gachon C.M."/>
            <person name="Green B.R."/>
            <person name="Karpowicz S."/>
            <person name="Kim J.W."/>
            <person name="Kudahl U."/>
            <person name="Lin S."/>
            <person name="Michel G."/>
            <person name="Mittag M."/>
            <person name="Olson B.J."/>
            <person name="Pangilinan J."/>
            <person name="Peng Y."/>
            <person name="Qiu H."/>
            <person name="Shu S."/>
            <person name="Singer J.T."/>
            <person name="Smith A.G."/>
            <person name="Sprecher B.N."/>
            <person name="Wagner V."/>
            <person name="Wang W."/>
            <person name="Wang Z.-Y."/>
            <person name="Yan J."/>
            <person name="Yarish C."/>
            <person name="Zoeuner-Riek S."/>
            <person name="Zhuang Y."/>
            <person name="Zou Y."/>
            <person name="Lindquist E.A."/>
            <person name="Grimwood J."/>
            <person name="Barry K."/>
            <person name="Rokhsar D.S."/>
            <person name="Schmutz J."/>
            <person name="Stiller J.W."/>
            <person name="Grossman A.R."/>
            <person name="Prochnik S.E."/>
        </authorList>
    </citation>
    <scope>NUCLEOTIDE SEQUENCE [LARGE SCALE GENOMIC DNA]</scope>
    <source>
        <strain evidence="2">4086291</strain>
    </source>
</reference>
<name>A0A1X6NTY7_PORUM</name>
<evidence type="ECO:0000313" key="2">
    <source>
        <dbReference type="EMBL" id="OSX72045.1"/>
    </source>
</evidence>
<dbReference type="EMBL" id="KV919089">
    <property type="protein sequence ID" value="OSX72045.1"/>
    <property type="molecule type" value="Genomic_DNA"/>
</dbReference>
<proteinExistence type="predicted"/>
<evidence type="ECO:0000313" key="3">
    <source>
        <dbReference type="Proteomes" id="UP000218209"/>
    </source>
</evidence>
<keyword evidence="3" id="KW-1185">Reference proteome</keyword>
<feature type="region of interest" description="Disordered" evidence="1">
    <location>
        <begin position="182"/>
        <end position="207"/>
    </location>
</feature>
<accession>A0A1X6NTY7</accession>
<organism evidence="2 3">
    <name type="scientific">Porphyra umbilicalis</name>
    <name type="common">Purple laver</name>
    <name type="synonym">Red alga</name>
    <dbReference type="NCBI Taxonomy" id="2786"/>
    <lineage>
        <taxon>Eukaryota</taxon>
        <taxon>Rhodophyta</taxon>
        <taxon>Bangiophyceae</taxon>
        <taxon>Bangiales</taxon>
        <taxon>Bangiaceae</taxon>
        <taxon>Porphyra</taxon>
    </lineage>
</organism>
<sequence>MGEKLLRAFVLATPVKDRALARTRDIDQVERKIKGLRSKYVETRKALAQTGGSTAKREDALIKFGGAVLYDMARSAFKNSAVSNEQTVHEPELFGAGPAAAILAAKGGRSAAQVAAVAVGDQSADINDSNSKDSNNCNDTVKAVDLLAAEEEKKDAKITKKETAAGVLRDYIKQKMEQDKAAIGRGRAGQAGRCAGDGEATSAVTDHDIRSGVVEMIQAFTEKARRE</sequence>